<evidence type="ECO:0000313" key="2">
    <source>
        <dbReference type="EMBL" id="KAF9502869.1"/>
    </source>
</evidence>
<comment type="caution">
    <text evidence="2">The sequence shown here is derived from an EMBL/GenBank/DDBJ whole genome shotgun (WGS) entry which is preliminary data.</text>
</comment>
<gene>
    <name evidence="2" type="ORF">BS47DRAFT_1403002</name>
</gene>
<evidence type="ECO:0000256" key="1">
    <source>
        <dbReference type="SAM" id="MobiDB-lite"/>
    </source>
</evidence>
<sequence length="466" mass="52579">MSIFVWCSRRSVALTPARKKQKVLLAFKSQRRQDLILDRHEAVFSFRYVLDPDYVKMSFSYQTSPSDLATLLEHAPPHQEIGDLRELHPFPPPPGADASLRHYIRYCFLDFYHYPPVVRDCNYPPPQVMDRVDFSTKWLLEALDEVDHAVWQHLAMIVNSHMDRFNHNIVPFWVPLYITGGPYDILVCELAQKAKDSAALGDASVRYSRPSRKCHMEAIGSTESQEWFIQWDSSFPKRKAFDDPSEEPSSSGAQESSKINATSQEPSYPQINIGRCKVDDEANDEVNDETANMEKSGPPGGNRRNKKFRVIASTPSQPPKNRAYIQLESHPKIPEVEYQHESRRSASLLNGTPTSSQVDYPDDPPLLPVQSSEPKRASSTFGYNEEPTVLLSGSHVRPSSVVDISSDDGGSMPESDMPNQLLDEARRIGDPPLLVTHGHWHLICYHPEAMPRGSSLCLGLPTQVDT</sequence>
<reference evidence="2" key="1">
    <citation type="journal article" date="2020" name="Nat. Commun.">
        <title>Large-scale genome sequencing of mycorrhizal fungi provides insights into the early evolution of symbiotic traits.</title>
        <authorList>
            <person name="Miyauchi S."/>
            <person name="Kiss E."/>
            <person name="Kuo A."/>
            <person name="Drula E."/>
            <person name="Kohler A."/>
            <person name="Sanchez-Garcia M."/>
            <person name="Morin E."/>
            <person name="Andreopoulos B."/>
            <person name="Barry K.W."/>
            <person name="Bonito G."/>
            <person name="Buee M."/>
            <person name="Carver A."/>
            <person name="Chen C."/>
            <person name="Cichocki N."/>
            <person name="Clum A."/>
            <person name="Culley D."/>
            <person name="Crous P.W."/>
            <person name="Fauchery L."/>
            <person name="Girlanda M."/>
            <person name="Hayes R.D."/>
            <person name="Keri Z."/>
            <person name="LaButti K."/>
            <person name="Lipzen A."/>
            <person name="Lombard V."/>
            <person name="Magnuson J."/>
            <person name="Maillard F."/>
            <person name="Murat C."/>
            <person name="Nolan M."/>
            <person name="Ohm R.A."/>
            <person name="Pangilinan J."/>
            <person name="Pereira M.F."/>
            <person name="Perotto S."/>
            <person name="Peter M."/>
            <person name="Pfister S."/>
            <person name="Riley R."/>
            <person name="Sitrit Y."/>
            <person name="Stielow J.B."/>
            <person name="Szollosi G."/>
            <person name="Zifcakova L."/>
            <person name="Stursova M."/>
            <person name="Spatafora J.W."/>
            <person name="Tedersoo L."/>
            <person name="Vaario L.M."/>
            <person name="Yamada A."/>
            <person name="Yan M."/>
            <person name="Wang P."/>
            <person name="Xu J."/>
            <person name="Bruns T."/>
            <person name="Baldrian P."/>
            <person name="Vilgalys R."/>
            <person name="Dunand C."/>
            <person name="Henrissat B."/>
            <person name="Grigoriev I.V."/>
            <person name="Hibbett D."/>
            <person name="Nagy L.G."/>
            <person name="Martin F.M."/>
        </authorList>
    </citation>
    <scope>NUCLEOTIDE SEQUENCE</scope>
    <source>
        <strain evidence="2">UP504</strain>
    </source>
</reference>
<dbReference type="Proteomes" id="UP000886523">
    <property type="component" value="Unassembled WGS sequence"/>
</dbReference>
<feature type="region of interest" description="Disordered" evidence="1">
    <location>
        <begin position="239"/>
        <end position="272"/>
    </location>
</feature>
<name>A0A9P6DL34_9AGAM</name>
<protein>
    <submittedName>
        <fullName evidence="2">Uncharacterized protein</fullName>
    </submittedName>
</protein>
<evidence type="ECO:0000313" key="3">
    <source>
        <dbReference type="Proteomes" id="UP000886523"/>
    </source>
</evidence>
<dbReference type="EMBL" id="MU129550">
    <property type="protein sequence ID" value="KAF9502869.1"/>
    <property type="molecule type" value="Genomic_DNA"/>
</dbReference>
<keyword evidence="3" id="KW-1185">Reference proteome</keyword>
<feature type="region of interest" description="Disordered" evidence="1">
    <location>
        <begin position="337"/>
        <end position="383"/>
    </location>
</feature>
<feature type="compositionally biased region" description="Polar residues" evidence="1">
    <location>
        <begin position="345"/>
        <end position="358"/>
    </location>
</feature>
<feature type="compositionally biased region" description="Polar residues" evidence="1">
    <location>
        <begin position="369"/>
        <end position="382"/>
    </location>
</feature>
<organism evidence="2 3">
    <name type="scientific">Hydnum rufescens UP504</name>
    <dbReference type="NCBI Taxonomy" id="1448309"/>
    <lineage>
        <taxon>Eukaryota</taxon>
        <taxon>Fungi</taxon>
        <taxon>Dikarya</taxon>
        <taxon>Basidiomycota</taxon>
        <taxon>Agaricomycotina</taxon>
        <taxon>Agaricomycetes</taxon>
        <taxon>Cantharellales</taxon>
        <taxon>Hydnaceae</taxon>
        <taxon>Hydnum</taxon>
    </lineage>
</organism>
<feature type="compositionally biased region" description="Polar residues" evidence="1">
    <location>
        <begin position="247"/>
        <end position="270"/>
    </location>
</feature>
<dbReference type="AlphaFoldDB" id="A0A9P6DL34"/>
<feature type="region of interest" description="Disordered" evidence="1">
    <location>
        <begin position="284"/>
        <end position="306"/>
    </location>
</feature>
<proteinExistence type="predicted"/>
<accession>A0A9P6DL34</accession>